<keyword evidence="6" id="KW-0418">Kinase</keyword>
<dbReference type="InterPro" id="IPR001789">
    <property type="entry name" value="Sig_transdc_resp-reg_receiver"/>
</dbReference>
<dbReference type="Proteomes" id="UP000664417">
    <property type="component" value="Unassembled WGS sequence"/>
</dbReference>
<dbReference type="AlphaFoldDB" id="A0A8J7Q140"/>
<feature type="modified residue" description="4-aspartylphosphate" evidence="9">
    <location>
        <position position="72"/>
    </location>
</feature>
<dbReference type="EMBL" id="JAFREP010000006">
    <property type="protein sequence ID" value="MBO1318587.1"/>
    <property type="molecule type" value="Genomic_DNA"/>
</dbReference>
<evidence type="ECO:0000313" key="14">
    <source>
        <dbReference type="Proteomes" id="UP000664417"/>
    </source>
</evidence>
<evidence type="ECO:0000256" key="2">
    <source>
        <dbReference type="ARBA" id="ARBA00012438"/>
    </source>
</evidence>
<evidence type="ECO:0000256" key="4">
    <source>
        <dbReference type="ARBA" id="ARBA00022679"/>
    </source>
</evidence>
<evidence type="ECO:0000313" key="12">
    <source>
        <dbReference type="EMBL" id="MBO1317280.1"/>
    </source>
</evidence>
<evidence type="ECO:0000256" key="5">
    <source>
        <dbReference type="ARBA" id="ARBA00022741"/>
    </source>
</evidence>
<dbReference type="SUPFAM" id="SSF55874">
    <property type="entry name" value="ATPase domain of HSP90 chaperone/DNA topoisomerase II/histidine kinase"/>
    <property type="match status" value="1"/>
</dbReference>
<feature type="domain" description="Histidine kinase" evidence="10">
    <location>
        <begin position="213"/>
        <end position="416"/>
    </location>
</feature>
<dbReference type="InterPro" id="IPR004358">
    <property type="entry name" value="Sig_transdc_His_kin-like_C"/>
</dbReference>
<dbReference type="Gene3D" id="3.30.565.10">
    <property type="entry name" value="Histidine kinase-like ATPase, C-terminal domain"/>
    <property type="match status" value="1"/>
</dbReference>
<dbReference type="Pfam" id="PF00072">
    <property type="entry name" value="Response_reg"/>
    <property type="match status" value="1"/>
</dbReference>
<comment type="catalytic activity">
    <reaction evidence="1">
        <text>ATP + protein L-histidine = ADP + protein N-phospho-L-histidine.</text>
        <dbReference type="EC" id="2.7.13.3"/>
    </reaction>
</comment>
<dbReference type="InterPro" id="IPR011006">
    <property type="entry name" value="CheY-like_superfamily"/>
</dbReference>
<reference evidence="12" key="1">
    <citation type="submission" date="2021-03" db="EMBL/GenBank/DDBJ databases">
        <authorList>
            <person name="Wang G."/>
        </authorList>
    </citation>
    <scope>NUCLEOTIDE SEQUENCE</scope>
    <source>
        <strain evidence="12">KCTC 12899</strain>
    </source>
</reference>
<evidence type="ECO:0000256" key="1">
    <source>
        <dbReference type="ARBA" id="ARBA00000085"/>
    </source>
</evidence>
<organism evidence="12 14">
    <name type="scientific">Acanthopleuribacter pedis</name>
    <dbReference type="NCBI Taxonomy" id="442870"/>
    <lineage>
        <taxon>Bacteria</taxon>
        <taxon>Pseudomonadati</taxon>
        <taxon>Acidobacteriota</taxon>
        <taxon>Holophagae</taxon>
        <taxon>Acanthopleuribacterales</taxon>
        <taxon>Acanthopleuribacteraceae</taxon>
        <taxon>Acanthopleuribacter</taxon>
    </lineage>
</organism>
<dbReference type="SMART" id="SM00387">
    <property type="entry name" value="HATPase_c"/>
    <property type="match status" value="1"/>
</dbReference>
<dbReference type="EC" id="2.7.13.3" evidence="2"/>
<feature type="domain" description="Response regulatory" evidence="11">
    <location>
        <begin position="22"/>
        <end position="137"/>
    </location>
</feature>
<keyword evidence="14" id="KW-1185">Reference proteome</keyword>
<dbReference type="PANTHER" id="PTHR43065">
    <property type="entry name" value="SENSOR HISTIDINE KINASE"/>
    <property type="match status" value="1"/>
</dbReference>
<protein>
    <recommendedName>
        <fullName evidence="2">histidine kinase</fullName>
        <ecNumber evidence="2">2.7.13.3</ecNumber>
    </recommendedName>
</protein>
<dbReference type="GO" id="GO:0004673">
    <property type="term" value="F:protein histidine kinase activity"/>
    <property type="evidence" value="ECO:0007669"/>
    <property type="project" value="UniProtKB-EC"/>
</dbReference>
<accession>A0A8J7Q140</accession>
<evidence type="ECO:0000259" key="10">
    <source>
        <dbReference type="PROSITE" id="PS50109"/>
    </source>
</evidence>
<evidence type="ECO:0000313" key="13">
    <source>
        <dbReference type="EMBL" id="MBO1318587.1"/>
    </source>
</evidence>
<dbReference type="PROSITE" id="PS50110">
    <property type="entry name" value="RESPONSE_REGULATORY"/>
    <property type="match status" value="1"/>
</dbReference>
<keyword evidence="7" id="KW-0067">ATP-binding</keyword>
<sequence>MQIAPSETDKHTSSLNSTRRLKILVVEDDIDDFFLLKKYLRSNRYIYDVSHVENIQDALLFDLTEYDLILLDYKLRSNTSLDLIAKARKQNLSLPIILITNLNDERLDDLSFSMGADDFVPKNELSPTLLNRTIHHCLERERKNRERNRAQLEFRNLLEVSTTTLHNTANILNTLMATLESIEELVKASRGVDLMKISDLLRGDEKKLTKILSSPEKSEKILTFIDALSNVLETERSQVLDETALAIRKTRAMRDVIQTQQSKASDGLYLEPISFQDLIQEAVELIKEDPLSHGVLFEKVFNGNPIIRGPKTLLTHAIFNILKNSLEAMSDSPEKKITFYLDTKAAADLRIVDTGHGISPKIIKDLFSPGFSTKPNGKGLGLQFCRKIIEELGGTLEIDTGLKVGTGITIIVPLYSSPLQEKLH</sequence>
<dbReference type="Pfam" id="PF02518">
    <property type="entry name" value="HATPase_c"/>
    <property type="match status" value="1"/>
</dbReference>
<evidence type="ECO:0000256" key="9">
    <source>
        <dbReference type="PROSITE-ProRule" id="PRU00169"/>
    </source>
</evidence>
<dbReference type="PANTHER" id="PTHR43065:SF10">
    <property type="entry name" value="PEROXIDE STRESS-ACTIVATED HISTIDINE KINASE MAK3"/>
    <property type="match status" value="1"/>
</dbReference>
<dbReference type="InterPro" id="IPR003594">
    <property type="entry name" value="HATPase_dom"/>
</dbReference>
<proteinExistence type="predicted"/>
<dbReference type="PRINTS" id="PR00344">
    <property type="entry name" value="BCTRLSENSOR"/>
</dbReference>
<gene>
    <name evidence="12" type="ORF">J3U88_02325</name>
    <name evidence="13" type="ORF">J3U88_08965</name>
</gene>
<dbReference type="SMART" id="SM00448">
    <property type="entry name" value="REC"/>
    <property type="match status" value="1"/>
</dbReference>
<dbReference type="EMBL" id="JAFREP010000002">
    <property type="protein sequence ID" value="MBO1317280.1"/>
    <property type="molecule type" value="Genomic_DNA"/>
</dbReference>
<dbReference type="CDD" id="cd00156">
    <property type="entry name" value="REC"/>
    <property type="match status" value="1"/>
</dbReference>
<keyword evidence="3 9" id="KW-0597">Phosphoprotein</keyword>
<comment type="caution">
    <text evidence="12">The sequence shown here is derived from an EMBL/GenBank/DDBJ whole genome shotgun (WGS) entry which is preliminary data.</text>
</comment>
<dbReference type="SUPFAM" id="SSF52172">
    <property type="entry name" value="CheY-like"/>
    <property type="match status" value="1"/>
</dbReference>
<keyword evidence="5" id="KW-0547">Nucleotide-binding</keyword>
<dbReference type="PROSITE" id="PS50109">
    <property type="entry name" value="HIS_KIN"/>
    <property type="match status" value="1"/>
</dbReference>
<dbReference type="RefSeq" id="WP_207856517.1">
    <property type="nucleotide sequence ID" value="NZ_JAFREP010000002.1"/>
</dbReference>
<evidence type="ECO:0000259" key="11">
    <source>
        <dbReference type="PROSITE" id="PS50110"/>
    </source>
</evidence>
<dbReference type="InterPro" id="IPR036890">
    <property type="entry name" value="HATPase_C_sf"/>
</dbReference>
<dbReference type="GO" id="GO:0000160">
    <property type="term" value="P:phosphorelay signal transduction system"/>
    <property type="evidence" value="ECO:0007669"/>
    <property type="project" value="UniProtKB-KW"/>
</dbReference>
<keyword evidence="8" id="KW-0902">Two-component regulatory system</keyword>
<dbReference type="GO" id="GO:0005524">
    <property type="term" value="F:ATP binding"/>
    <property type="evidence" value="ECO:0007669"/>
    <property type="project" value="UniProtKB-KW"/>
</dbReference>
<keyword evidence="4" id="KW-0808">Transferase</keyword>
<evidence type="ECO:0000256" key="8">
    <source>
        <dbReference type="ARBA" id="ARBA00023012"/>
    </source>
</evidence>
<evidence type="ECO:0000256" key="6">
    <source>
        <dbReference type="ARBA" id="ARBA00022777"/>
    </source>
</evidence>
<dbReference type="InterPro" id="IPR005467">
    <property type="entry name" value="His_kinase_dom"/>
</dbReference>
<evidence type="ECO:0000256" key="7">
    <source>
        <dbReference type="ARBA" id="ARBA00022840"/>
    </source>
</evidence>
<evidence type="ECO:0000256" key="3">
    <source>
        <dbReference type="ARBA" id="ARBA00022553"/>
    </source>
</evidence>
<dbReference type="Gene3D" id="3.40.50.2300">
    <property type="match status" value="1"/>
</dbReference>
<name>A0A8J7Q140_9BACT</name>